<comment type="catalytic activity">
    <reaction evidence="13">
        <text>L-tyrosyl-[protein] + ATP = O-phospho-L-tyrosyl-[protein] + ADP + H(+)</text>
        <dbReference type="Rhea" id="RHEA:10596"/>
        <dbReference type="Rhea" id="RHEA-COMP:10136"/>
        <dbReference type="Rhea" id="RHEA-COMP:20101"/>
        <dbReference type="ChEBI" id="CHEBI:15378"/>
        <dbReference type="ChEBI" id="CHEBI:30616"/>
        <dbReference type="ChEBI" id="CHEBI:46858"/>
        <dbReference type="ChEBI" id="CHEBI:61978"/>
        <dbReference type="ChEBI" id="CHEBI:456216"/>
    </reaction>
</comment>
<evidence type="ECO:0000256" key="2">
    <source>
        <dbReference type="ARBA" id="ARBA00008883"/>
    </source>
</evidence>
<dbReference type="GO" id="GO:0005524">
    <property type="term" value="F:ATP binding"/>
    <property type="evidence" value="ECO:0007669"/>
    <property type="project" value="UniProtKB-KW"/>
</dbReference>
<dbReference type="GO" id="GO:0004713">
    <property type="term" value="F:protein tyrosine kinase activity"/>
    <property type="evidence" value="ECO:0007669"/>
    <property type="project" value="UniProtKB-KW"/>
</dbReference>
<protein>
    <recommendedName>
        <fullName evidence="20">Tyrosine protein kinase</fullName>
    </recommendedName>
</protein>
<dbReference type="InterPro" id="IPR027417">
    <property type="entry name" value="P-loop_NTPase"/>
</dbReference>
<dbReference type="EMBL" id="ASTJ01000011">
    <property type="protein sequence ID" value="EPC04142.1"/>
    <property type="molecule type" value="Genomic_DNA"/>
</dbReference>
<evidence type="ECO:0000256" key="12">
    <source>
        <dbReference type="ARBA" id="ARBA00023137"/>
    </source>
</evidence>
<dbReference type="Proteomes" id="UP000014463">
    <property type="component" value="Unassembled WGS sequence"/>
</dbReference>
<evidence type="ECO:0000256" key="14">
    <source>
        <dbReference type="SAM" id="Coils"/>
    </source>
</evidence>
<evidence type="ECO:0008006" key="20">
    <source>
        <dbReference type="Google" id="ProtNLM"/>
    </source>
</evidence>
<keyword evidence="6" id="KW-0812">Transmembrane</keyword>
<keyword evidence="14" id="KW-0175">Coiled coil</keyword>
<gene>
    <name evidence="18" type="ORF">L861_02185</name>
</gene>
<dbReference type="NCBIfam" id="TIGR01007">
    <property type="entry name" value="eps_fam"/>
    <property type="match status" value="1"/>
</dbReference>
<feature type="domain" description="AAA" evidence="16">
    <location>
        <begin position="509"/>
        <end position="622"/>
    </location>
</feature>
<keyword evidence="3" id="KW-1003">Cell membrane</keyword>
<comment type="similarity">
    <text evidence="2">Belongs to the etk/wzc family.</text>
</comment>
<dbReference type="GO" id="GO:0042802">
    <property type="term" value="F:identical protein binding"/>
    <property type="evidence" value="ECO:0007669"/>
    <property type="project" value="UniProtKB-ARBA"/>
</dbReference>
<evidence type="ECO:0000259" key="16">
    <source>
        <dbReference type="Pfam" id="PF13614"/>
    </source>
</evidence>
<evidence type="ECO:0000256" key="3">
    <source>
        <dbReference type="ARBA" id="ARBA00022475"/>
    </source>
</evidence>
<feature type="coiled-coil region" evidence="14">
    <location>
        <begin position="225"/>
        <end position="259"/>
    </location>
</feature>
<keyword evidence="19" id="KW-1185">Reference proteome</keyword>
<dbReference type="Pfam" id="PF23607">
    <property type="entry name" value="WZC_N"/>
    <property type="match status" value="1"/>
</dbReference>
<dbReference type="GO" id="GO:0005886">
    <property type="term" value="C:plasma membrane"/>
    <property type="evidence" value="ECO:0007669"/>
    <property type="project" value="UniProtKB-SubCell"/>
</dbReference>
<keyword evidence="11" id="KW-0472">Membrane</keyword>
<sequence>MGGIYALLATPIYHAEALVQVEEESPSNPLEDVSSLLGVEPPSQAEIEIIRSRMVLGQAVDLLNMDIVVEPKRLPLIGDFLARRGVERPGFLNGWGSTWAGESLEINEMPVIDDYRGETFTLEVLDSQRYALFYDGERVGEGRVGELVDFLDGAVALRVKSLSAAPGARFDITRKSRMQAFIELRQALVIKEQGTETGILNLSLTGPDRQAIKETLNTIADIYLSQNIRRQSAEARRSLEFLDEQVPKVRGELQAAENKFNRYRTQQESVDMTLETESVLERLVNLEGKLNELEFAESDLAQRFTPGHPTYAALLDKKRQLERERDKLDERISAMPETQQEILRLKRDVEVNQQIYIQLLNKVQEMEIAEASTVGNVRILDEADIIPAPVSPNKPLIVMVSLLLGGLLAVGWVLVRAAFNRGVESPEQLEELGIPVYATVPLSEEQQKLVKRVKRRHDATAKDVPNGVLAHSNPSDTAIEALRGLRTSLHFAMLESSNNRMMITGPSPGIGKSFVSVNLAAVCAQGGQRVLVIDADMRKGHVHTAFGGKSEHGLSELLSGKIDRGSAIRTSEIDGLHYISRGMAPPNPSELLMHESFTRLLDELSPSYDLVIIDTPPILAVTDAAIVGKQVGTTLMIARFQLNPPKEIGIAQRRLGNAGVEVKGCILNAMEHKAATSYGYGYYSYSYK</sequence>
<dbReference type="STRING" id="1121939.L861_02185"/>
<proteinExistence type="inferred from homology"/>
<dbReference type="Pfam" id="PF13807">
    <property type="entry name" value="GNVR"/>
    <property type="match status" value="1"/>
</dbReference>
<evidence type="ECO:0000259" key="15">
    <source>
        <dbReference type="Pfam" id="PF02706"/>
    </source>
</evidence>
<dbReference type="PATRIC" id="fig|1121939.11.peg.408"/>
<feature type="domain" description="Polysaccharide chain length determinant N-terminal" evidence="15">
    <location>
        <begin position="1"/>
        <end position="61"/>
    </location>
</feature>
<evidence type="ECO:0000256" key="13">
    <source>
        <dbReference type="ARBA" id="ARBA00053015"/>
    </source>
</evidence>
<accession>S2KPW8</accession>
<keyword evidence="5" id="KW-0808">Transferase</keyword>
<evidence type="ECO:0000313" key="19">
    <source>
        <dbReference type="Proteomes" id="UP000014463"/>
    </source>
</evidence>
<feature type="domain" description="Tyrosine-protein kinase G-rich" evidence="17">
    <location>
        <begin position="337"/>
        <end position="418"/>
    </location>
</feature>
<evidence type="ECO:0000256" key="9">
    <source>
        <dbReference type="ARBA" id="ARBA00022840"/>
    </source>
</evidence>
<dbReference type="eggNOG" id="COG0489">
    <property type="taxonomic scope" value="Bacteria"/>
</dbReference>
<evidence type="ECO:0000256" key="10">
    <source>
        <dbReference type="ARBA" id="ARBA00022989"/>
    </source>
</evidence>
<dbReference type="InterPro" id="IPR003856">
    <property type="entry name" value="LPS_length_determ_N"/>
</dbReference>
<keyword evidence="8" id="KW-0418">Kinase</keyword>
<reference evidence="18 19" key="1">
    <citation type="journal article" date="2013" name="Genome Announc.">
        <title>Draft genome sequence of the moderately halophilic gammaproteobacterium Halomonas anticariensis FP35.</title>
        <authorList>
            <person name="Tahrioui A."/>
            <person name="Quesada E."/>
            <person name="Llamas I."/>
        </authorList>
    </citation>
    <scope>NUCLEOTIDE SEQUENCE [LARGE SCALE GENOMIC DNA]</scope>
    <source>
        <strain evidence="19">DSM 16096 / CECT 5854 / LMG 22089 / FP35</strain>
    </source>
</reference>
<evidence type="ECO:0000259" key="17">
    <source>
        <dbReference type="Pfam" id="PF13807"/>
    </source>
</evidence>
<organism evidence="18 19">
    <name type="scientific">Litchfieldella anticariensis (strain DSM 16096 / CECT 5854 / CIP 108499 / LMG 22089 / FP35)</name>
    <name type="common">Halomonas anticariensis</name>
    <dbReference type="NCBI Taxonomy" id="1121939"/>
    <lineage>
        <taxon>Bacteria</taxon>
        <taxon>Pseudomonadati</taxon>
        <taxon>Pseudomonadota</taxon>
        <taxon>Gammaproteobacteria</taxon>
        <taxon>Oceanospirillales</taxon>
        <taxon>Halomonadaceae</taxon>
        <taxon>Litchfieldella</taxon>
    </lineage>
</organism>
<dbReference type="Pfam" id="PF02706">
    <property type="entry name" value="Wzz"/>
    <property type="match status" value="1"/>
</dbReference>
<keyword evidence="4" id="KW-0997">Cell inner membrane</keyword>
<dbReference type="InterPro" id="IPR005702">
    <property type="entry name" value="Wzc-like_C"/>
</dbReference>
<keyword evidence="9" id="KW-0067">ATP-binding</keyword>
<dbReference type="PANTHER" id="PTHR32309">
    <property type="entry name" value="TYROSINE-PROTEIN KINASE"/>
    <property type="match status" value="1"/>
</dbReference>
<evidence type="ECO:0000256" key="4">
    <source>
        <dbReference type="ARBA" id="ARBA00022519"/>
    </source>
</evidence>
<dbReference type="CDD" id="cd05387">
    <property type="entry name" value="BY-kinase"/>
    <property type="match status" value="1"/>
</dbReference>
<evidence type="ECO:0000256" key="6">
    <source>
        <dbReference type="ARBA" id="ARBA00022692"/>
    </source>
</evidence>
<dbReference type="Gene3D" id="3.40.50.300">
    <property type="entry name" value="P-loop containing nucleotide triphosphate hydrolases"/>
    <property type="match status" value="1"/>
</dbReference>
<dbReference type="SUPFAM" id="SSF52540">
    <property type="entry name" value="P-loop containing nucleoside triphosphate hydrolases"/>
    <property type="match status" value="1"/>
</dbReference>
<keyword evidence="12" id="KW-0829">Tyrosine-protein kinase</keyword>
<dbReference type="InterPro" id="IPR025669">
    <property type="entry name" value="AAA_dom"/>
</dbReference>
<dbReference type="InterPro" id="IPR050445">
    <property type="entry name" value="Bact_polysacc_biosynth/exp"/>
</dbReference>
<comment type="caution">
    <text evidence="18">The sequence shown here is derived from an EMBL/GenBank/DDBJ whole genome shotgun (WGS) entry which is preliminary data.</text>
</comment>
<dbReference type="FunFam" id="3.40.50.300:FF:000527">
    <property type="entry name" value="Tyrosine-protein kinase etk"/>
    <property type="match status" value="1"/>
</dbReference>
<comment type="subcellular location">
    <subcellularLocation>
        <location evidence="1">Cell inner membrane</location>
        <topology evidence="1">Multi-pass membrane protein</topology>
    </subcellularLocation>
</comment>
<keyword evidence="10" id="KW-1133">Transmembrane helix</keyword>
<evidence type="ECO:0000256" key="7">
    <source>
        <dbReference type="ARBA" id="ARBA00022741"/>
    </source>
</evidence>
<dbReference type="PANTHER" id="PTHR32309:SF32">
    <property type="entry name" value="TYROSINE-PROTEIN KINASE ETK-RELATED"/>
    <property type="match status" value="1"/>
</dbReference>
<evidence type="ECO:0000256" key="5">
    <source>
        <dbReference type="ARBA" id="ARBA00022679"/>
    </source>
</evidence>
<dbReference type="eggNOG" id="COG3206">
    <property type="taxonomic scope" value="Bacteria"/>
</dbReference>
<dbReference type="InterPro" id="IPR032807">
    <property type="entry name" value="GNVR"/>
</dbReference>
<keyword evidence="7" id="KW-0547">Nucleotide-binding</keyword>
<dbReference type="Pfam" id="PF13614">
    <property type="entry name" value="AAA_31"/>
    <property type="match status" value="1"/>
</dbReference>
<evidence type="ECO:0000256" key="1">
    <source>
        <dbReference type="ARBA" id="ARBA00004429"/>
    </source>
</evidence>
<name>S2KPW8_LITA3</name>
<evidence type="ECO:0000256" key="11">
    <source>
        <dbReference type="ARBA" id="ARBA00023136"/>
    </source>
</evidence>
<evidence type="ECO:0000313" key="18">
    <source>
        <dbReference type="EMBL" id="EPC04142.1"/>
    </source>
</evidence>
<evidence type="ECO:0000256" key="8">
    <source>
        <dbReference type="ARBA" id="ARBA00022777"/>
    </source>
</evidence>
<dbReference type="AlphaFoldDB" id="S2KPW8"/>